<dbReference type="EMBL" id="WTPW01000690">
    <property type="protein sequence ID" value="KAF0488280.1"/>
    <property type="molecule type" value="Genomic_DNA"/>
</dbReference>
<protein>
    <submittedName>
        <fullName evidence="1">Uncharacterized protein</fullName>
    </submittedName>
</protein>
<organism evidence="1 2">
    <name type="scientific">Gigaspora margarita</name>
    <dbReference type="NCBI Taxonomy" id="4874"/>
    <lineage>
        <taxon>Eukaryota</taxon>
        <taxon>Fungi</taxon>
        <taxon>Fungi incertae sedis</taxon>
        <taxon>Mucoromycota</taxon>
        <taxon>Glomeromycotina</taxon>
        <taxon>Glomeromycetes</taxon>
        <taxon>Diversisporales</taxon>
        <taxon>Gigasporaceae</taxon>
        <taxon>Gigaspora</taxon>
    </lineage>
</organism>
<proteinExistence type="predicted"/>
<sequence length="201" mass="23140">MKKDENLIDKPGFSYFLTTPCEDWDALEYHCGMNDSKPGRHIYYFWTSIFANEKTDFKRKVTNAKFCEIQNERSLNGLKEMTVENNKASVMLADFARAKKEESNITSWTDLLSVPGPIKHLSEEENPIIINDIPYDLSFENEDSADYLHVGEINVAIIFRNYQNQLLNIARDKGLFVESNIQKILSLSSVLLLVQIPIPEQ</sequence>
<dbReference type="Proteomes" id="UP000439903">
    <property type="component" value="Unassembled WGS sequence"/>
</dbReference>
<comment type="caution">
    <text evidence="1">The sequence shown here is derived from an EMBL/GenBank/DDBJ whole genome shotgun (WGS) entry which is preliminary data.</text>
</comment>
<reference evidence="1 2" key="1">
    <citation type="journal article" date="2019" name="Environ. Microbiol.">
        <title>At the nexus of three kingdoms: the genome of the mycorrhizal fungus Gigaspora margarita provides insights into plant, endobacterial and fungal interactions.</title>
        <authorList>
            <person name="Venice F."/>
            <person name="Ghignone S."/>
            <person name="Salvioli di Fossalunga A."/>
            <person name="Amselem J."/>
            <person name="Novero M."/>
            <person name="Xianan X."/>
            <person name="Sedzielewska Toro K."/>
            <person name="Morin E."/>
            <person name="Lipzen A."/>
            <person name="Grigoriev I.V."/>
            <person name="Henrissat B."/>
            <person name="Martin F.M."/>
            <person name="Bonfante P."/>
        </authorList>
    </citation>
    <scope>NUCLEOTIDE SEQUENCE [LARGE SCALE GENOMIC DNA]</scope>
    <source>
        <strain evidence="1 2">BEG34</strain>
    </source>
</reference>
<evidence type="ECO:0000313" key="2">
    <source>
        <dbReference type="Proteomes" id="UP000439903"/>
    </source>
</evidence>
<dbReference type="OrthoDB" id="2362571at2759"/>
<dbReference type="AlphaFoldDB" id="A0A8H4AF70"/>
<accession>A0A8H4AF70</accession>
<gene>
    <name evidence="1" type="ORF">F8M41_022367</name>
</gene>
<evidence type="ECO:0000313" key="1">
    <source>
        <dbReference type="EMBL" id="KAF0488280.1"/>
    </source>
</evidence>
<keyword evidence="2" id="KW-1185">Reference proteome</keyword>
<name>A0A8H4AF70_GIGMA</name>